<sequence length="324" mass="36184">MTVHSSQGLHADPAGEPYADVWEHPDAEATKASAEMAVYRSMLVVDGLSMRESILRELSEYHGYPPDECLRRCLHWEDWSVEEWNSADRSTSAGVADFYQSVQSWAFDLMWYAYLQATGHGFPASVLAARFAAEHATGPDHLDFGSGTGTTAQLFTRLGFRSAMADVSEPLLRFAGWRLARHGDHAAQIDLTTSALPTAAYDFITALDALVHVTDFDATARDLRRAIRTGGHLLANFDVREPDDHGSQWHLQTDAVGLDYRLRAAGFVRTDTLGGVTHCYRAVDPTRPGFRLGMAADRLLLPVRRQRMRARRRVRALARRLTTR</sequence>
<gene>
    <name evidence="1" type="ORF">BEL07_16760</name>
</gene>
<reference evidence="1 2" key="1">
    <citation type="submission" date="2016-09" db="EMBL/GenBank/DDBJ databases">
        <title>genome sequence of Mycobacterium sp. 739 SCH.</title>
        <authorList>
            <person name="Greninger A.L."/>
            <person name="Qin X."/>
            <person name="Jerome K."/>
            <person name="Vora S."/>
            <person name="Quinn K."/>
        </authorList>
    </citation>
    <scope>NUCLEOTIDE SEQUENCE [LARGE SCALE GENOMIC DNA]</scope>
    <source>
        <strain evidence="1 2">SCH</strain>
    </source>
</reference>
<dbReference type="CDD" id="cd02440">
    <property type="entry name" value="AdoMet_MTases"/>
    <property type="match status" value="1"/>
</dbReference>
<dbReference type="SUPFAM" id="SSF53335">
    <property type="entry name" value="S-adenosyl-L-methionine-dependent methyltransferases"/>
    <property type="match status" value="1"/>
</dbReference>
<dbReference type="InterPro" id="IPR029063">
    <property type="entry name" value="SAM-dependent_MTases_sf"/>
</dbReference>
<protein>
    <submittedName>
        <fullName evidence="1">Uncharacterized protein</fullName>
    </submittedName>
</protein>
<keyword evidence="2" id="KW-1185">Reference proteome</keyword>
<evidence type="ECO:0000313" key="2">
    <source>
        <dbReference type="Proteomes" id="UP000178953"/>
    </source>
</evidence>
<comment type="caution">
    <text evidence="1">The sequence shown here is derived from an EMBL/GenBank/DDBJ whole genome shotgun (WGS) entry which is preliminary data.</text>
</comment>
<dbReference type="EMBL" id="MCHX01000037">
    <property type="protein sequence ID" value="OFJ52627.1"/>
    <property type="molecule type" value="Genomic_DNA"/>
</dbReference>
<dbReference type="RefSeq" id="WP_070354253.1">
    <property type="nucleotide sequence ID" value="NZ_CP043474.1"/>
</dbReference>
<evidence type="ECO:0000313" key="1">
    <source>
        <dbReference type="EMBL" id="OFJ52627.1"/>
    </source>
</evidence>
<dbReference type="Gene3D" id="3.40.50.150">
    <property type="entry name" value="Vaccinia Virus protein VP39"/>
    <property type="match status" value="1"/>
</dbReference>
<dbReference type="OrthoDB" id="9801363at2"/>
<dbReference type="Proteomes" id="UP000178953">
    <property type="component" value="Unassembled WGS sequence"/>
</dbReference>
<name>A0A1E8Q2I0_9MYCO</name>
<dbReference type="Pfam" id="PF13489">
    <property type="entry name" value="Methyltransf_23"/>
    <property type="match status" value="1"/>
</dbReference>
<proteinExistence type="predicted"/>
<organism evidence="1 2">
    <name type="scientific">Mycolicibacterium grossiae</name>
    <dbReference type="NCBI Taxonomy" id="1552759"/>
    <lineage>
        <taxon>Bacteria</taxon>
        <taxon>Bacillati</taxon>
        <taxon>Actinomycetota</taxon>
        <taxon>Actinomycetes</taxon>
        <taxon>Mycobacteriales</taxon>
        <taxon>Mycobacteriaceae</taxon>
        <taxon>Mycolicibacterium</taxon>
    </lineage>
</organism>
<dbReference type="AlphaFoldDB" id="A0A1E8Q2I0"/>
<accession>A0A1E8Q2I0</accession>